<dbReference type="EMBL" id="JACIVI010000002">
    <property type="protein sequence ID" value="MBB1161893.1"/>
    <property type="molecule type" value="Genomic_DNA"/>
</dbReference>
<organism evidence="1 2">
    <name type="scientific">Aquariibacter albus</name>
    <dbReference type="NCBI Taxonomy" id="2759899"/>
    <lineage>
        <taxon>Bacteria</taxon>
        <taxon>Pseudomonadati</taxon>
        <taxon>Pseudomonadota</taxon>
        <taxon>Betaproteobacteria</taxon>
        <taxon>Burkholderiales</taxon>
        <taxon>Sphaerotilaceae</taxon>
        <taxon>Aquariibacter</taxon>
    </lineage>
</organism>
<dbReference type="Proteomes" id="UP000586093">
    <property type="component" value="Unassembled WGS sequence"/>
</dbReference>
<evidence type="ECO:0000313" key="1">
    <source>
        <dbReference type="EMBL" id="MBB1161893.1"/>
    </source>
</evidence>
<dbReference type="AlphaFoldDB" id="A0A839HIY0"/>
<accession>A0A839HIY0</accession>
<keyword evidence="2" id="KW-1185">Reference proteome</keyword>
<reference evidence="1 2" key="1">
    <citation type="submission" date="2020-08" db="EMBL/GenBank/DDBJ databases">
        <title>Aquariorum lacteus gen. nov., sp. nov., a new member of the family Comamonadaceae, isolated from freshwater aquarium.</title>
        <authorList>
            <person name="Chun S.-J."/>
        </authorList>
    </citation>
    <scope>NUCLEOTIDE SEQUENCE [LARGE SCALE GENOMIC DNA]</scope>
    <source>
        <strain evidence="1 2">SJAQ100</strain>
    </source>
</reference>
<proteinExistence type="predicted"/>
<dbReference type="RefSeq" id="WP_182663270.1">
    <property type="nucleotide sequence ID" value="NZ_JACIVI010000002.1"/>
</dbReference>
<sequence length="71" mass="7834">MPLRTQLRLLAAAALIVLCVFLLWLRHAESLCLAQGARWAEGECHFDEREPSRAVPLGRVPFPPAPAASRS</sequence>
<comment type="caution">
    <text evidence="1">The sequence shown here is derived from an EMBL/GenBank/DDBJ whole genome shotgun (WGS) entry which is preliminary data.</text>
</comment>
<protein>
    <submittedName>
        <fullName evidence="1">Uncharacterized protein</fullName>
    </submittedName>
</protein>
<gene>
    <name evidence="1" type="ORF">H4F90_07865</name>
</gene>
<name>A0A839HIY0_9BURK</name>
<evidence type="ECO:0000313" key="2">
    <source>
        <dbReference type="Proteomes" id="UP000586093"/>
    </source>
</evidence>